<name>A0ABR6ZUI9_9BURK</name>
<gene>
    <name evidence="1" type="ORF">H8L32_16960</name>
</gene>
<dbReference type="InterPro" id="IPR007351">
    <property type="entry name" value="YjbR"/>
</dbReference>
<dbReference type="InterPro" id="IPR038056">
    <property type="entry name" value="YjbR-like_sf"/>
</dbReference>
<dbReference type="GO" id="GO:0003677">
    <property type="term" value="F:DNA binding"/>
    <property type="evidence" value="ECO:0007669"/>
    <property type="project" value="UniProtKB-KW"/>
</dbReference>
<protein>
    <submittedName>
        <fullName evidence="1">MmcQ/YjbR family DNA-binding protein</fullName>
    </submittedName>
</protein>
<dbReference type="PANTHER" id="PTHR35145">
    <property type="entry name" value="CYTOPLASMIC PROTEIN-RELATED"/>
    <property type="match status" value="1"/>
</dbReference>
<comment type="caution">
    <text evidence="1">The sequence shown here is derived from an EMBL/GenBank/DDBJ whole genome shotgun (WGS) entry which is preliminary data.</text>
</comment>
<evidence type="ECO:0000313" key="1">
    <source>
        <dbReference type="EMBL" id="MBC3919185.1"/>
    </source>
</evidence>
<accession>A0ABR6ZUI9</accession>
<evidence type="ECO:0000313" key="2">
    <source>
        <dbReference type="Proteomes" id="UP000650424"/>
    </source>
</evidence>
<sequence length="122" mass="13977">MKLAALKKHCAAFIGAQEKLHGAPSNILVYGVEGKTFAYFKTSEPEQWRFSVRVSPDRFLELTDTPGVKPARYMGRFHWITIVKVEHFPEEYLRELISYSYQKALSGLSKKKRESLLPTVAD</sequence>
<dbReference type="Pfam" id="PF04237">
    <property type="entry name" value="YjbR"/>
    <property type="match status" value="1"/>
</dbReference>
<dbReference type="SUPFAM" id="SSF142906">
    <property type="entry name" value="YjbR-like"/>
    <property type="match status" value="1"/>
</dbReference>
<organism evidence="1 2">
    <name type="scientific">Undibacterium hunanense</name>
    <dbReference type="NCBI Taxonomy" id="2762292"/>
    <lineage>
        <taxon>Bacteria</taxon>
        <taxon>Pseudomonadati</taxon>
        <taxon>Pseudomonadota</taxon>
        <taxon>Betaproteobacteria</taxon>
        <taxon>Burkholderiales</taxon>
        <taxon>Oxalobacteraceae</taxon>
        <taxon>Undibacterium</taxon>
    </lineage>
</organism>
<dbReference type="InterPro" id="IPR058532">
    <property type="entry name" value="YjbR/MT2646/Rv2570-like"/>
</dbReference>
<dbReference type="RefSeq" id="WP_186948447.1">
    <property type="nucleotide sequence ID" value="NZ_JACOGF010000008.1"/>
</dbReference>
<dbReference type="EMBL" id="JACOGF010000008">
    <property type="protein sequence ID" value="MBC3919185.1"/>
    <property type="molecule type" value="Genomic_DNA"/>
</dbReference>
<proteinExistence type="predicted"/>
<keyword evidence="2" id="KW-1185">Reference proteome</keyword>
<reference evidence="1 2" key="1">
    <citation type="submission" date="2020-08" db="EMBL/GenBank/DDBJ databases">
        <title>Novel species isolated from subtropical streams in China.</title>
        <authorList>
            <person name="Lu H."/>
        </authorList>
    </citation>
    <scope>NUCLEOTIDE SEQUENCE [LARGE SCALE GENOMIC DNA]</scope>
    <source>
        <strain evidence="1 2">CY18W</strain>
    </source>
</reference>
<dbReference type="Gene3D" id="3.90.1150.30">
    <property type="match status" value="1"/>
</dbReference>
<dbReference type="Proteomes" id="UP000650424">
    <property type="component" value="Unassembled WGS sequence"/>
</dbReference>
<keyword evidence="1" id="KW-0238">DNA-binding</keyword>
<dbReference type="PANTHER" id="PTHR35145:SF1">
    <property type="entry name" value="CYTOPLASMIC PROTEIN"/>
    <property type="match status" value="1"/>
</dbReference>